<proteinExistence type="predicted"/>
<dbReference type="AlphaFoldDB" id="A0A2P2IQZ8"/>
<reference evidence="2" key="1">
    <citation type="submission" date="2018-02" db="EMBL/GenBank/DDBJ databases">
        <title>Rhizophora mucronata_Transcriptome.</title>
        <authorList>
            <person name="Meera S.P."/>
            <person name="Sreeshan A."/>
            <person name="Augustine A."/>
        </authorList>
    </citation>
    <scope>NUCLEOTIDE SEQUENCE</scope>
    <source>
        <tissue evidence="2">Leaf</tissue>
    </source>
</reference>
<feature type="region of interest" description="Disordered" evidence="1">
    <location>
        <begin position="1"/>
        <end position="26"/>
    </location>
</feature>
<organism evidence="2">
    <name type="scientific">Rhizophora mucronata</name>
    <name type="common">Asiatic mangrove</name>
    <dbReference type="NCBI Taxonomy" id="61149"/>
    <lineage>
        <taxon>Eukaryota</taxon>
        <taxon>Viridiplantae</taxon>
        <taxon>Streptophyta</taxon>
        <taxon>Embryophyta</taxon>
        <taxon>Tracheophyta</taxon>
        <taxon>Spermatophyta</taxon>
        <taxon>Magnoliopsida</taxon>
        <taxon>eudicotyledons</taxon>
        <taxon>Gunneridae</taxon>
        <taxon>Pentapetalae</taxon>
        <taxon>rosids</taxon>
        <taxon>fabids</taxon>
        <taxon>Malpighiales</taxon>
        <taxon>Rhizophoraceae</taxon>
        <taxon>Rhizophora</taxon>
    </lineage>
</organism>
<protein>
    <submittedName>
        <fullName evidence="2">Uncharacterized protein</fullName>
    </submittedName>
</protein>
<feature type="region of interest" description="Disordered" evidence="1">
    <location>
        <begin position="76"/>
        <end position="101"/>
    </location>
</feature>
<accession>A0A2P2IQZ8</accession>
<feature type="compositionally biased region" description="Polar residues" evidence="1">
    <location>
        <begin position="11"/>
        <end position="22"/>
    </location>
</feature>
<sequence>MVNFPIVDRPWNSSGRNTSTMAENRKGCGRELQSTFGSQRKPHLEAEVRGAPYNGKLQNLLLLINIVQPINQAINKTTKPRSSNQQNYPLFLHPSTTAHRR</sequence>
<evidence type="ECO:0000313" key="2">
    <source>
        <dbReference type="EMBL" id="MBW83644.1"/>
    </source>
</evidence>
<evidence type="ECO:0000256" key="1">
    <source>
        <dbReference type="SAM" id="MobiDB-lite"/>
    </source>
</evidence>
<dbReference type="EMBL" id="GGEC01003161">
    <property type="protein sequence ID" value="MBW83644.1"/>
    <property type="molecule type" value="Transcribed_RNA"/>
</dbReference>
<name>A0A2P2IQZ8_RHIMU</name>